<keyword evidence="5" id="KW-0378">Hydrolase</keyword>
<evidence type="ECO:0000256" key="3">
    <source>
        <dbReference type="ARBA" id="ARBA00022722"/>
    </source>
</evidence>
<evidence type="ECO:0000256" key="4">
    <source>
        <dbReference type="ARBA" id="ARBA00022741"/>
    </source>
</evidence>
<accession>A0A941I1C1</accession>
<feature type="compositionally biased region" description="Basic and acidic residues" evidence="6">
    <location>
        <begin position="1"/>
        <end position="10"/>
    </location>
</feature>
<feature type="region of interest" description="Disordered" evidence="6">
    <location>
        <begin position="1"/>
        <end position="34"/>
    </location>
</feature>
<evidence type="ECO:0000313" key="8">
    <source>
        <dbReference type="Proteomes" id="UP000677016"/>
    </source>
</evidence>
<comment type="caution">
    <text evidence="7">The sequence shown here is derived from an EMBL/GenBank/DDBJ whole genome shotgun (WGS) entry which is preliminary data.</text>
</comment>
<keyword evidence="4" id="KW-0547">Nucleotide-binding</keyword>
<evidence type="ECO:0000256" key="2">
    <source>
        <dbReference type="ARBA" id="ARBA00022649"/>
    </source>
</evidence>
<proteinExistence type="predicted"/>
<dbReference type="GO" id="GO:0110001">
    <property type="term" value="C:toxin-antitoxin complex"/>
    <property type="evidence" value="ECO:0007669"/>
    <property type="project" value="InterPro"/>
</dbReference>
<evidence type="ECO:0000313" key="7">
    <source>
        <dbReference type="EMBL" id="MBR7744770.1"/>
    </source>
</evidence>
<keyword evidence="3" id="KW-0540">Nuclease</keyword>
<dbReference type="PANTHER" id="PTHR34139">
    <property type="entry name" value="UPF0331 PROTEIN MJ0127"/>
    <property type="match status" value="1"/>
</dbReference>
<dbReference type="InterPro" id="IPR008201">
    <property type="entry name" value="HepT-like"/>
</dbReference>
<keyword evidence="1" id="KW-0597">Phosphoprotein</keyword>
<dbReference type="RefSeq" id="WP_211604289.1">
    <property type="nucleotide sequence ID" value="NZ_JAGSNF010000023.1"/>
</dbReference>
<dbReference type="PANTHER" id="PTHR34139:SF1">
    <property type="entry name" value="RNASE MJ1380-RELATED"/>
    <property type="match status" value="1"/>
</dbReference>
<name>A0A941I1C1_9MICO</name>
<dbReference type="Proteomes" id="UP000677016">
    <property type="component" value="Unassembled WGS sequence"/>
</dbReference>
<dbReference type="EMBL" id="JAGSNF010000023">
    <property type="protein sequence ID" value="MBR7744770.1"/>
    <property type="molecule type" value="Genomic_DNA"/>
</dbReference>
<evidence type="ECO:0000256" key="6">
    <source>
        <dbReference type="SAM" id="MobiDB-lite"/>
    </source>
</evidence>
<reference evidence="7" key="1">
    <citation type="submission" date="2021-04" db="EMBL/GenBank/DDBJ databases">
        <title>Phycicoccus avicenniae sp. nov., a novel endophytic actinomycetes isolated from branch of Avicennia mariana.</title>
        <authorList>
            <person name="Tuo L."/>
        </authorList>
    </citation>
    <scope>NUCLEOTIDE SEQUENCE</scope>
    <source>
        <strain evidence="7">BSK3Z-2</strain>
    </source>
</reference>
<dbReference type="GO" id="GO:0016787">
    <property type="term" value="F:hydrolase activity"/>
    <property type="evidence" value="ECO:0007669"/>
    <property type="project" value="UniProtKB-KW"/>
</dbReference>
<evidence type="ECO:0000256" key="5">
    <source>
        <dbReference type="ARBA" id="ARBA00022801"/>
    </source>
</evidence>
<keyword evidence="8" id="KW-1185">Reference proteome</keyword>
<sequence length="106" mass="11565">MSRSEDERFADIPGALERCPAYSPHPHSDEQGSMAYDAVVRNLAVVGGAVRSLSGETHSTMPEVPWASIAGLRNVAVHECSRVNPDLVRDIVDHQLSDMANAIRNR</sequence>
<dbReference type="GO" id="GO:0000166">
    <property type="term" value="F:nucleotide binding"/>
    <property type="evidence" value="ECO:0007669"/>
    <property type="project" value="UniProtKB-KW"/>
</dbReference>
<organism evidence="7 8">
    <name type="scientific">Phycicoccus avicenniae</name>
    <dbReference type="NCBI Taxonomy" id="2828860"/>
    <lineage>
        <taxon>Bacteria</taxon>
        <taxon>Bacillati</taxon>
        <taxon>Actinomycetota</taxon>
        <taxon>Actinomycetes</taxon>
        <taxon>Micrococcales</taxon>
        <taxon>Intrasporangiaceae</taxon>
        <taxon>Phycicoccus</taxon>
    </lineage>
</organism>
<dbReference type="InterPro" id="IPR051813">
    <property type="entry name" value="HepT_RNase_toxin"/>
</dbReference>
<dbReference type="Pfam" id="PF01934">
    <property type="entry name" value="HepT-like"/>
    <property type="match status" value="1"/>
</dbReference>
<evidence type="ECO:0000256" key="1">
    <source>
        <dbReference type="ARBA" id="ARBA00022553"/>
    </source>
</evidence>
<dbReference type="AlphaFoldDB" id="A0A941I1C1"/>
<dbReference type="GO" id="GO:0004540">
    <property type="term" value="F:RNA nuclease activity"/>
    <property type="evidence" value="ECO:0007669"/>
    <property type="project" value="InterPro"/>
</dbReference>
<protein>
    <submittedName>
        <fullName evidence="7">DUF86 domain-containing protein</fullName>
    </submittedName>
</protein>
<gene>
    <name evidence="7" type="ORF">KC207_15845</name>
</gene>
<keyword evidence="2" id="KW-1277">Toxin-antitoxin system</keyword>